<dbReference type="FunFam" id="3.30.420.150:FF:000001">
    <property type="entry name" value="Guanosine-5'-triphosphate,3'-diphosphate pyrophosphatase"/>
    <property type="match status" value="1"/>
</dbReference>
<protein>
    <recommendedName>
        <fullName evidence="6">Exopolyphosphatase</fullName>
        <ecNumber evidence="5">3.6.1.11</ecNumber>
    </recommendedName>
</protein>
<dbReference type="Pfam" id="PF02541">
    <property type="entry name" value="Ppx-GppA"/>
    <property type="match status" value="1"/>
</dbReference>
<dbReference type="Gene3D" id="3.30.420.150">
    <property type="entry name" value="Exopolyphosphatase. Domain 2"/>
    <property type="match status" value="1"/>
</dbReference>
<evidence type="ECO:0000256" key="9">
    <source>
        <dbReference type="ARBA" id="ARBA00023136"/>
    </source>
</evidence>
<proteinExistence type="inferred from homology"/>
<dbReference type="PANTHER" id="PTHR30005:SF14">
    <property type="entry name" value="EXOPOLYPHOSPHATASE"/>
    <property type="match status" value="1"/>
</dbReference>
<evidence type="ECO:0000256" key="5">
    <source>
        <dbReference type="ARBA" id="ARBA00012451"/>
    </source>
</evidence>
<dbReference type="FunFam" id="3.30.420.40:FF:000023">
    <property type="entry name" value="Guanosine-5'-triphosphate,3'-diphosphate pyrophosphatase"/>
    <property type="match status" value="1"/>
</dbReference>
<evidence type="ECO:0000259" key="12">
    <source>
        <dbReference type="Pfam" id="PF21447"/>
    </source>
</evidence>
<comment type="catalytic activity">
    <reaction evidence="10">
        <text>[phosphate](n) + H2O = [phosphate](n-1) + phosphate + H(+)</text>
        <dbReference type="Rhea" id="RHEA:21528"/>
        <dbReference type="Rhea" id="RHEA-COMP:9859"/>
        <dbReference type="Rhea" id="RHEA-COMP:14279"/>
        <dbReference type="ChEBI" id="CHEBI:15377"/>
        <dbReference type="ChEBI" id="CHEBI:15378"/>
        <dbReference type="ChEBI" id="CHEBI:16838"/>
        <dbReference type="ChEBI" id="CHEBI:43474"/>
        <dbReference type="EC" id="3.6.1.11"/>
    </reaction>
</comment>
<dbReference type="InterPro" id="IPR043129">
    <property type="entry name" value="ATPase_NBD"/>
</dbReference>
<dbReference type="GO" id="GO:0006798">
    <property type="term" value="P:polyphosphate catabolic process"/>
    <property type="evidence" value="ECO:0007669"/>
    <property type="project" value="TreeGrafter"/>
</dbReference>
<evidence type="ECO:0000256" key="8">
    <source>
        <dbReference type="ARBA" id="ARBA00022801"/>
    </source>
</evidence>
<dbReference type="InterPro" id="IPR003695">
    <property type="entry name" value="Ppx_GppA_N"/>
</dbReference>
<comment type="cofactor">
    <cofactor evidence="1">
        <name>Mg(2+)</name>
        <dbReference type="ChEBI" id="CHEBI:18420"/>
    </cofactor>
</comment>
<dbReference type="AlphaFoldDB" id="A0A975DJI7"/>
<evidence type="ECO:0000259" key="11">
    <source>
        <dbReference type="Pfam" id="PF02541"/>
    </source>
</evidence>
<dbReference type="InterPro" id="IPR030673">
    <property type="entry name" value="PyroPPase_GppA_Ppx"/>
</dbReference>
<dbReference type="CDD" id="cd24053">
    <property type="entry name" value="ASKHA_NBD_EcPPX-GppA-like"/>
    <property type="match status" value="1"/>
</dbReference>
<accession>A0A975DJI7</accession>
<sequence>MSDYPAIAAVDLGSNSFHLVVAREVDGQMQLLHREKQRVFLAMGLDEDDNLSLEAIERGIAVLQQFAATLQGFPAENVKVVATYTLRKTKNIQQFLSLAAKVFPYRIEVISGQEEARLIYQGVARHLHDAHHRLVVDIGGGSTELIIGKHQQHSLLASRNCGCVTLTQRYFADDKLTEKRLNKAIIAAEQELENIAGKYCQHGWQICYGTSGTIKAISAICQDRWQDPLITLERLNSIKADLATANSLSELQVKGITPDRVTSLPGGLAVLIAVFNQLQLKEMHYCDFALREGLLHDMQQSYYDVDIRANTINTLSERYAVDTTHASNICDSIQLLAAQVSELWQLGKMDIKLLKWAAQLHEVGLSINSSALHKHSAYIVSNTQLPGFTQEQQQLLSSLIRFYRKKLKINEMPFFLTLSNHHFFRLLLVFRLAVLLNQKRQPELRPAVQLHPTEQSLTIQFEDPEWLEQHTLFAADLEREANYWRSINFHLQFN</sequence>
<evidence type="ECO:0000256" key="1">
    <source>
        <dbReference type="ARBA" id="ARBA00001946"/>
    </source>
</evidence>
<evidence type="ECO:0000256" key="7">
    <source>
        <dbReference type="ARBA" id="ARBA00022475"/>
    </source>
</evidence>
<evidence type="ECO:0000256" key="2">
    <source>
        <dbReference type="ARBA" id="ARBA00004202"/>
    </source>
</evidence>
<keyword evidence="14" id="KW-1185">Reference proteome</keyword>
<dbReference type="Proteomes" id="UP000664904">
    <property type="component" value="Chromosome"/>
</dbReference>
<gene>
    <name evidence="13" type="primary">ppx</name>
    <name evidence="13" type="ORF">J5O05_08520</name>
</gene>
<dbReference type="InterPro" id="IPR022371">
    <property type="entry name" value="Exopolyphosphatase"/>
</dbReference>
<evidence type="ECO:0000256" key="6">
    <source>
        <dbReference type="ARBA" id="ARBA00020416"/>
    </source>
</evidence>
<dbReference type="KEGG" id="pxi:J5O05_08520"/>
<dbReference type="Pfam" id="PF21447">
    <property type="entry name" value="Ppx-GppA_III"/>
    <property type="match status" value="1"/>
</dbReference>
<feature type="domain" description="Ppx/GppA phosphatase N-terminal" evidence="11">
    <location>
        <begin position="20"/>
        <end position="300"/>
    </location>
</feature>
<dbReference type="SUPFAM" id="SSF53067">
    <property type="entry name" value="Actin-like ATPase domain"/>
    <property type="match status" value="2"/>
</dbReference>
<dbReference type="RefSeq" id="WP_208844417.1">
    <property type="nucleotide sequence ID" value="NZ_CP072133.1"/>
</dbReference>
<dbReference type="SUPFAM" id="SSF109604">
    <property type="entry name" value="HD-domain/PDEase-like"/>
    <property type="match status" value="1"/>
</dbReference>
<reference evidence="13" key="1">
    <citation type="submission" date="2021-03" db="EMBL/GenBank/DDBJ databases">
        <title>Complete Genome of Pseudoalteromonas xiamenensis STKMTI.2, a new potential marine bacterium producing anti-Vibrio compounds.</title>
        <authorList>
            <person name="Handayani D.P."/>
            <person name="Isnansetyo A."/>
            <person name="Istiqomah I."/>
            <person name="Jumina J."/>
        </authorList>
    </citation>
    <scope>NUCLEOTIDE SEQUENCE</scope>
    <source>
        <strain evidence="13">STKMTI.2</strain>
    </source>
</reference>
<dbReference type="PIRSF" id="PIRSF001267">
    <property type="entry name" value="Pyrophosphatase_GppA_Ppx"/>
    <property type="match status" value="1"/>
</dbReference>
<dbReference type="EMBL" id="CP072133">
    <property type="protein sequence ID" value="QTH72794.1"/>
    <property type="molecule type" value="Genomic_DNA"/>
</dbReference>
<dbReference type="GO" id="GO:0005886">
    <property type="term" value="C:plasma membrane"/>
    <property type="evidence" value="ECO:0007669"/>
    <property type="project" value="UniProtKB-SubCell"/>
</dbReference>
<dbReference type="InterPro" id="IPR050273">
    <property type="entry name" value="GppA/Ppx_hydrolase"/>
</dbReference>
<keyword evidence="9" id="KW-0472">Membrane</keyword>
<comment type="subunit">
    <text evidence="4">Homodimer.</text>
</comment>
<dbReference type="Gene3D" id="1.10.3210.10">
    <property type="entry name" value="Hypothetical protein af1432"/>
    <property type="match status" value="1"/>
</dbReference>
<feature type="domain" description="Ppx/GppA phosphatase C-terminal" evidence="12">
    <location>
        <begin position="307"/>
        <end position="480"/>
    </location>
</feature>
<evidence type="ECO:0000256" key="4">
    <source>
        <dbReference type="ARBA" id="ARBA00011738"/>
    </source>
</evidence>
<name>A0A975DJI7_9GAMM</name>
<organism evidence="13 14">
    <name type="scientific">Pseudoalteromonas xiamenensis</name>
    <dbReference type="NCBI Taxonomy" id="882626"/>
    <lineage>
        <taxon>Bacteria</taxon>
        <taxon>Pseudomonadati</taxon>
        <taxon>Pseudomonadota</taxon>
        <taxon>Gammaproteobacteria</taxon>
        <taxon>Alteromonadales</taxon>
        <taxon>Pseudoalteromonadaceae</taxon>
        <taxon>Pseudoalteromonas</taxon>
    </lineage>
</organism>
<evidence type="ECO:0000256" key="3">
    <source>
        <dbReference type="ARBA" id="ARBA00007125"/>
    </source>
</evidence>
<dbReference type="EC" id="3.6.1.11" evidence="5"/>
<dbReference type="GO" id="GO:0004309">
    <property type="term" value="F:exopolyphosphatase activity"/>
    <property type="evidence" value="ECO:0007669"/>
    <property type="project" value="UniProtKB-EC"/>
</dbReference>
<evidence type="ECO:0000256" key="10">
    <source>
        <dbReference type="ARBA" id="ARBA00047607"/>
    </source>
</evidence>
<keyword evidence="8 13" id="KW-0378">Hydrolase</keyword>
<evidence type="ECO:0000313" key="13">
    <source>
        <dbReference type="EMBL" id="QTH72794.1"/>
    </source>
</evidence>
<comment type="similarity">
    <text evidence="3">Belongs to the GppA/Ppx family.</text>
</comment>
<dbReference type="NCBIfam" id="TIGR03706">
    <property type="entry name" value="exo_poly_only"/>
    <property type="match status" value="1"/>
</dbReference>
<dbReference type="Gene3D" id="3.30.420.40">
    <property type="match status" value="1"/>
</dbReference>
<dbReference type="PANTHER" id="PTHR30005">
    <property type="entry name" value="EXOPOLYPHOSPHATASE"/>
    <property type="match status" value="1"/>
</dbReference>
<keyword evidence="7" id="KW-1003">Cell membrane</keyword>
<evidence type="ECO:0000313" key="14">
    <source>
        <dbReference type="Proteomes" id="UP000664904"/>
    </source>
</evidence>
<dbReference type="InterPro" id="IPR048950">
    <property type="entry name" value="Ppx_GppA_C"/>
</dbReference>
<comment type="subcellular location">
    <subcellularLocation>
        <location evidence="2">Cell membrane</location>
        <topology evidence="2">Peripheral membrane protein</topology>
    </subcellularLocation>
</comment>